<keyword evidence="3" id="KW-1185">Reference proteome</keyword>
<accession>F9WIT1</accession>
<gene>
    <name evidence="2" type="ORF">TCIL3000_0_20650</name>
</gene>
<dbReference type="Proteomes" id="UP000000702">
    <property type="component" value="Unassembled WGS sequence"/>
</dbReference>
<name>F9WIT1_TRYCI</name>
<proteinExistence type="predicted"/>
<reference evidence="3" key="1">
    <citation type="submission" date="2011-07" db="EMBL/GenBank/DDBJ databases">
        <title>Divergent evolution of antigenic variation in African trypanosomes.</title>
        <authorList>
            <person name="Jackson A.P."/>
            <person name="Berry A."/>
            <person name="Allison H.C."/>
            <person name="Burton P."/>
            <person name="Anderson J."/>
            <person name="Aslett M."/>
            <person name="Brown R."/>
            <person name="Corton N."/>
            <person name="Harris D."/>
            <person name="Hauser H."/>
            <person name="Gamble J."/>
            <person name="Gilderthorp R."/>
            <person name="McQuillan J."/>
            <person name="Quail M.A."/>
            <person name="Sanders M."/>
            <person name="Van Tonder A."/>
            <person name="Ginger M.L."/>
            <person name="Donelson J.E."/>
            <person name="Field M.C."/>
            <person name="Barry J.D."/>
            <person name="Berriman M."/>
            <person name="Hertz-Fowler C."/>
        </authorList>
    </citation>
    <scope>NUCLEOTIDE SEQUENCE [LARGE SCALE GENOMIC DNA]</scope>
    <source>
        <strain evidence="3">IL3000</strain>
    </source>
</reference>
<evidence type="ECO:0000313" key="2">
    <source>
        <dbReference type="EMBL" id="CCD17229.1"/>
    </source>
</evidence>
<sequence>MQNGPSMATFGQASFNSPSCSSQSAPPGDMHYANNYNTPLAGSLSYFRKKHYSTPGDPVAAQSSHGRHNAGPVWMCTRDKSAGQALGFKTMIPPPVPYTEALQRLTRAGTPNPAAVLTRILHRWYEMVQSVQCELHRLNPSDAYGDGSSEVDATPHGLCPPMPTEAEPEKIAEWAASCEEWWKAKFSGRPRFHGRHRAGASGNGHCARTGELRRGFTRRRSDDAPSGAEQRKD</sequence>
<protein>
    <submittedName>
        <fullName evidence="2">WGS project CAEQ00000000 data, annotated contig 829</fullName>
    </submittedName>
</protein>
<feature type="compositionally biased region" description="Polar residues" evidence="1">
    <location>
        <begin position="1"/>
        <end position="25"/>
    </location>
</feature>
<dbReference type="EMBL" id="CAEQ01002635">
    <property type="protein sequence ID" value="CCD17229.1"/>
    <property type="molecule type" value="Genomic_DNA"/>
</dbReference>
<evidence type="ECO:0000256" key="1">
    <source>
        <dbReference type="SAM" id="MobiDB-lite"/>
    </source>
</evidence>
<organism evidence="2 3">
    <name type="scientific">Trypanosoma congolense (strain IL3000)</name>
    <dbReference type="NCBI Taxonomy" id="1068625"/>
    <lineage>
        <taxon>Eukaryota</taxon>
        <taxon>Discoba</taxon>
        <taxon>Euglenozoa</taxon>
        <taxon>Kinetoplastea</taxon>
        <taxon>Metakinetoplastina</taxon>
        <taxon>Trypanosomatida</taxon>
        <taxon>Trypanosomatidae</taxon>
        <taxon>Trypanosoma</taxon>
        <taxon>Nannomonas</taxon>
    </lineage>
</organism>
<feature type="region of interest" description="Disordered" evidence="1">
    <location>
        <begin position="193"/>
        <end position="233"/>
    </location>
</feature>
<dbReference type="AlphaFoldDB" id="F9WIT1"/>
<dbReference type="VEuPathDB" id="TriTrypDB:TcIL3000_0_20650"/>
<comment type="caution">
    <text evidence="2">The sequence shown here is derived from an EMBL/GenBank/DDBJ whole genome shotgun (WGS) entry which is preliminary data.</text>
</comment>
<feature type="region of interest" description="Disordered" evidence="1">
    <location>
        <begin position="1"/>
        <end position="26"/>
    </location>
</feature>
<reference evidence="2 3" key="2">
    <citation type="journal article" date="2012" name="Proc. Natl. Acad. Sci. U.S.A.">
        <title>Antigenic diversity is generated by distinct evolutionary mechanisms in African trypanosome species.</title>
        <authorList>
            <person name="Jackson A.P."/>
            <person name="Berry A."/>
            <person name="Aslett M."/>
            <person name="Allison H.C."/>
            <person name="Burton P."/>
            <person name="Vavrova-Anderson J."/>
            <person name="Brown R."/>
            <person name="Browne H."/>
            <person name="Corton N."/>
            <person name="Hauser H."/>
            <person name="Gamble J."/>
            <person name="Gilderthorp R."/>
            <person name="Marcello L."/>
            <person name="McQuillan J."/>
            <person name="Otto T.D."/>
            <person name="Quail M.A."/>
            <person name="Sanders M.J."/>
            <person name="van Tonder A."/>
            <person name="Ginger M.L."/>
            <person name="Field M.C."/>
            <person name="Barry J.D."/>
            <person name="Hertz-Fowler C."/>
            <person name="Berriman M."/>
        </authorList>
    </citation>
    <scope>NUCLEOTIDE SEQUENCE [LARGE SCALE GENOMIC DNA]</scope>
    <source>
        <strain evidence="2 3">IL3000</strain>
    </source>
</reference>
<feature type="compositionally biased region" description="Basic and acidic residues" evidence="1">
    <location>
        <begin position="208"/>
        <end position="233"/>
    </location>
</feature>
<evidence type="ECO:0000313" key="3">
    <source>
        <dbReference type="Proteomes" id="UP000000702"/>
    </source>
</evidence>